<dbReference type="RefSeq" id="WP_027445459.1">
    <property type="nucleotide sequence ID" value="NZ_AULJ01000008.1"/>
</dbReference>
<dbReference type="eggNOG" id="COG4886">
    <property type="taxonomic scope" value="Bacteria"/>
</dbReference>
<comment type="caution">
    <text evidence="4">The sequence shown here is derived from an EMBL/GenBank/DDBJ whole genome shotgun (WGS) entry which is preliminary data.</text>
</comment>
<dbReference type="InterPro" id="IPR014755">
    <property type="entry name" value="Cu-Rt/internalin_Ig-like"/>
</dbReference>
<evidence type="ECO:0000259" key="3">
    <source>
        <dbReference type="Pfam" id="PF13205"/>
    </source>
</evidence>
<name>A0A0A5FZD5_9BACI</name>
<dbReference type="InterPro" id="IPR008965">
    <property type="entry name" value="CBM2/CBM3_carb-bd_dom_sf"/>
</dbReference>
<gene>
    <name evidence="4" type="ORF">N783_11420</name>
</gene>
<feature type="domain" description="Cohesin" evidence="2">
    <location>
        <begin position="8"/>
        <end position="119"/>
    </location>
</feature>
<feature type="domain" description="SbsA Ig-like" evidence="3">
    <location>
        <begin position="137"/>
        <end position="227"/>
    </location>
</feature>
<evidence type="ECO:0008006" key="6">
    <source>
        <dbReference type="Google" id="ProtNLM"/>
    </source>
</evidence>
<sequence>MITSSFEERRGRTVSLSVLVSDIEDADAGSFELHYDADVGYVTEAEKGDAMPEGALFVKNIDQARNGVIKAAWASDDGEVKDGELLTLEFRLMHRNRKNSTDLDLSNVQLFDEDGDPISFNVVDGDVKPFNGKKKASQKNINSNKTWTIKFNTPMNRSTLNPHTITVTDDRTGEKIPVKVKMSKDKKSVTVSPVKHYVKGSYTLTINDQIQSSHGDSLKEAVQLPFTVN</sequence>
<dbReference type="STRING" id="1385511.GCA_000425225_00881"/>
<reference evidence="4 5" key="1">
    <citation type="submission" date="2013-08" db="EMBL/GenBank/DDBJ databases">
        <authorList>
            <person name="Huang J."/>
            <person name="Wang G."/>
        </authorList>
    </citation>
    <scope>NUCLEOTIDE SEQUENCE [LARGE SCALE GENOMIC DNA]</scope>
    <source>
        <strain evidence="4 5">BH030004</strain>
    </source>
</reference>
<dbReference type="Gene3D" id="2.60.40.680">
    <property type="match status" value="1"/>
</dbReference>
<dbReference type="SUPFAM" id="SSF49384">
    <property type="entry name" value="Carbohydrate-binding domain"/>
    <property type="match status" value="1"/>
</dbReference>
<dbReference type="Proteomes" id="UP000030403">
    <property type="component" value="Unassembled WGS sequence"/>
</dbReference>
<dbReference type="CDD" id="cd08547">
    <property type="entry name" value="Type_II_cohesin"/>
    <property type="match status" value="1"/>
</dbReference>
<proteinExistence type="predicted"/>
<keyword evidence="1" id="KW-0732">Signal</keyword>
<dbReference type="EMBL" id="AVPF01000043">
    <property type="protein sequence ID" value="KGX85159.1"/>
    <property type="molecule type" value="Genomic_DNA"/>
</dbReference>
<protein>
    <recommendedName>
        <fullName evidence="6">SbsA Ig-like domain-containing protein</fullName>
    </recommendedName>
</protein>
<dbReference type="Gene3D" id="2.60.40.1220">
    <property type="match status" value="1"/>
</dbReference>
<evidence type="ECO:0000256" key="1">
    <source>
        <dbReference type="ARBA" id="ARBA00022729"/>
    </source>
</evidence>
<evidence type="ECO:0000313" key="5">
    <source>
        <dbReference type="Proteomes" id="UP000030403"/>
    </source>
</evidence>
<dbReference type="Pfam" id="PF13205">
    <property type="entry name" value="Big_5"/>
    <property type="match status" value="1"/>
</dbReference>
<accession>A0A0A5FZD5</accession>
<dbReference type="InterPro" id="IPR002102">
    <property type="entry name" value="Cohesin_dom"/>
</dbReference>
<keyword evidence="5" id="KW-1185">Reference proteome</keyword>
<dbReference type="InterPro" id="IPR032812">
    <property type="entry name" value="SbsA_Ig"/>
</dbReference>
<dbReference type="Pfam" id="PF00963">
    <property type="entry name" value="Cohesin"/>
    <property type="match status" value="1"/>
</dbReference>
<evidence type="ECO:0000259" key="2">
    <source>
        <dbReference type="Pfam" id="PF00963"/>
    </source>
</evidence>
<dbReference type="AlphaFoldDB" id="A0A0A5FZD5"/>
<dbReference type="GO" id="GO:0000272">
    <property type="term" value="P:polysaccharide catabolic process"/>
    <property type="evidence" value="ECO:0007669"/>
    <property type="project" value="InterPro"/>
</dbReference>
<dbReference type="GO" id="GO:0030246">
    <property type="term" value="F:carbohydrate binding"/>
    <property type="evidence" value="ECO:0007669"/>
    <property type="project" value="InterPro"/>
</dbReference>
<evidence type="ECO:0000313" key="4">
    <source>
        <dbReference type="EMBL" id="KGX85159.1"/>
    </source>
</evidence>
<organism evidence="4 5">
    <name type="scientific">Pontibacillus marinus BH030004 = DSM 16465</name>
    <dbReference type="NCBI Taxonomy" id="1385511"/>
    <lineage>
        <taxon>Bacteria</taxon>
        <taxon>Bacillati</taxon>
        <taxon>Bacillota</taxon>
        <taxon>Bacilli</taxon>
        <taxon>Bacillales</taxon>
        <taxon>Bacillaceae</taxon>
        <taxon>Pontibacillus</taxon>
    </lineage>
</organism>